<evidence type="ECO:0000256" key="1">
    <source>
        <dbReference type="SAM" id="SignalP"/>
    </source>
</evidence>
<evidence type="ECO:0000313" key="3">
    <source>
        <dbReference type="WBParaSite" id="PDA_v2.g17420.t1"/>
    </source>
</evidence>
<dbReference type="WBParaSite" id="PDA_v2.g17420.t1">
    <property type="protein sequence ID" value="PDA_v2.g17420.t1"/>
    <property type="gene ID" value="PDA_v2.g17420"/>
</dbReference>
<dbReference type="AlphaFoldDB" id="A0A914PRG7"/>
<reference evidence="3" key="1">
    <citation type="submission" date="2022-11" db="UniProtKB">
        <authorList>
            <consortium name="WormBaseParasite"/>
        </authorList>
    </citation>
    <scope>IDENTIFICATION</scope>
</reference>
<name>A0A914PRG7_9BILA</name>
<feature type="chain" id="PRO_5037481144" evidence="1">
    <location>
        <begin position="21"/>
        <end position="231"/>
    </location>
</feature>
<proteinExistence type="predicted"/>
<dbReference type="Proteomes" id="UP000887578">
    <property type="component" value="Unplaced"/>
</dbReference>
<keyword evidence="2" id="KW-1185">Reference proteome</keyword>
<feature type="signal peptide" evidence="1">
    <location>
        <begin position="1"/>
        <end position="20"/>
    </location>
</feature>
<organism evidence="2 3">
    <name type="scientific">Panagrolaimus davidi</name>
    <dbReference type="NCBI Taxonomy" id="227884"/>
    <lineage>
        <taxon>Eukaryota</taxon>
        <taxon>Metazoa</taxon>
        <taxon>Ecdysozoa</taxon>
        <taxon>Nematoda</taxon>
        <taxon>Chromadorea</taxon>
        <taxon>Rhabditida</taxon>
        <taxon>Tylenchina</taxon>
        <taxon>Panagrolaimomorpha</taxon>
        <taxon>Panagrolaimoidea</taxon>
        <taxon>Panagrolaimidae</taxon>
        <taxon>Panagrolaimus</taxon>
    </lineage>
</organism>
<protein>
    <submittedName>
        <fullName evidence="3">Uncharacterized protein</fullName>
    </submittedName>
</protein>
<evidence type="ECO:0000313" key="2">
    <source>
        <dbReference type="Proteomes" id="UP000887578"/>
    </source>
</evidence>
<keyword evidence="1" id="KW-0732">Signal</keyword>
<accession>A0A914PRG7</accession>
<sequence>MKFLLLILGFAYVQIGIALAQCNETYTNQISDCYNQTVFALNELPFRDNFPSIFLDLESLKELCKEKDKLDRCITSEIRDACFNSAHISKISFSKSENSTKNGTVHTLMNYLQLEYVCGVNTKQVLNEQHNCIAHQGGKCQFDYNNYATANGSGICATNVITNRCGFAAGCFAHKVLTLQSCYAETESKECNEISYQNNPIKNIQCDENAYSGGNSLVLSFVLAIIVLLAF</sequence>